<feature type="region of interest" description="Disordered" evidence="1">
    <location>
        <begin position="23"/>
        <end position="65"/>
    </location>
</feature>
<sequence>MAGINKMIRTPGSECGRSLKRAAASCTPDLGGASEVTERGGESRSRAPSFYVMNQGGAEGPPQEA</sequence>
<feature type="compositionally biased region" description="Basic and acidic residues" evidence="1">
    <location>
        <begin position="36"/>
        <end position="45"/>
    </location>
</feature>
<reference evidence="2" key="2">
    <citation type="journal article" date="2015" name="Fish Shellfish Immunol.">
        <title>Early steps in the European eel (Anguilla anguilla)-Vibrio vulnificus interaction in the gills: Role of the RtxA13 toxin.</title>
        <authorList>
            <person name="Callol A."/>
            <person name="Pajuelo D."/>
            <person name="Ebbesson L."/>
            <person name="Teles M."/>
            <person name="MacKenzie S."/>
            <person name="Amaro C."/>
        </authorList>
    </citation>
    <scope>NUCLEOTIDE SEQUENCE</scope>
</reference>
<organism evidence="2">
    <name type="scientific">Anguilla anguilla</name>
    <name type="common">European freshwater eel</name>
    <name type="synonym">Muraena anguilla</name>
    <dbReference type="NCBI Taxonomy" id="7936"/>
    <lineage>
        <taxon>Eukaryota</taxon>
        <taxon>Metazoa</taxon>
        <taxon>Chordata</taxon>
        <taxon>Craniata</taxon>
        <taxon>Vertebrata</taxon>
        <taxon>Euteleostomi</taxon>
        <taxon>Actinopterygii</taxon>
        <taxon>Neopterygii</taxon>
        <taxon>Teleostei</taxon>
        <taxon>Anguilliformes</taxon>
        <taxon>Anguillidae</taxon>
        <taxon>Anguilla</taxon>
    </lineage>
</organism>
<accession>A0A0E9WM25</accession>
<dbReference type="AlphaFoldDB" id="A0A0E9WM25"/>
<reference evidence="2" key="1">
    <citation type="submission" date="2014-11" db="EMBL/GenBank/DDBJ databases">
        <authorList>
            <person name="Amaro Gonzalez C."/>
        </authorList>
    </citation>
    <scope>NUCLEOTIDE SEQUENCE</scope>
</reference>
<protein>
    <submittedName>
        <fullName evidence="2">Uncharacterized protein</fullName>
    </submittedName>
</protein>
<evidence type="ECO:0000256" key="1">
    <source>
        <dbReference type="SAM" id="MobiDB-lite"/>
    </source>
</evidence>
<name>A0A0E9WM25_ANGAN</name>
<evidence type="ECO:0000313" key="2">
    <source>
        <dbReference type="EMBL" id="JAH90528.1"/>
    </source>
</evidence>
<proteinExistence type="predicted"/>
<dbReference type="EMBL" id="GBXM01018049">
    <property type="protein sequence ID" value="JAH90528.1"/>
    <property type="molecule type" value="Transcribed_RNA"/>
</dbReference>